<dbReference type="GO" id="GO:0004577">
    <property type="term" value="F:N-acetylglucosaminyldiphosphodolichol N-acetylglucosaminyltransferase activity"/>
    <property type="evidence" value="ECO:0007669"/>
    <property type="project" value="UniProtKB-EC"/>
</dbReference>
<dbReference type="SUPFAM" id="SSF53756">
    <property type="entry name" value="UDP-Glycosyltransferase/glycogen phosphorylase"/>
    <property type="match status" value="1"/>
</dbReference>
<gene>
    <name evidence="12" type="primary">ALG13</name>
    <name evidence="14" type="ORF">PIIN_00771</name>
</gene>
<feature type="domain" description="Glycosyl transferase family 28 C-terminal" evidence="13">
    <location>
        <begin position="8"/>
        <end position="161"/>
    </location>
</feature>
<dbReference type="OMA" id="QYKFRPN"/>
<dbReference type="Gene3D" id="3.40.50.2000">
    <property type="entry name" value="Glycogen Phosphorylase B"/>
    <property type="match status" value="1"/>
</dbReference>
<dbReference type="GO" id="GO:0005783">
    <property type="term" value="C:endoplasmic reticulum"/>
    <property type="evidence" value="ECO:0007669"/>
    <property type="project" value="UniProtKB-SubCell"/>
</dbReference>
<evidence type="ECO:0000256" key="1">
    <source>
        <dbReference type="ARBA" id="ARBA00004240"/>
    </source>
</evidence>
<dbReference type="InterPro" id="IPR039042">
    <property type="entry name" value="Alg13-like"/>
</dbReference>
<comment type="caution">
    <text evidence="14">The sequence shown here is derived from an EMBL/GenBank/DDBJ whole genome shotgun (WGS) entry which is preliminary data.</text>
</comment>
<evidence type="ECO:0000259" key="13">
    <source>
        <dbReference type="Pfam" id="PF04101"/>
    </source>
</evidence>
<organism evidence="14 15">
    <name type="scientific">Serendipita indica (strain DSM 11827)</name>
    <name type="common">Root endophyte fungus</name>
    <name type="synonym">Piriformospora indica</name>
    <dbReference type="NCBI Taxonomy" id="1109443"/>
    <lineage>
        <taxon>Eukaryota</taxon>
        <taxon>Fungi</taxon>
        <taxon>Dikarya</taxon>
        <taxon>Basidiomycota</taxon>
        <taxon>Agaricomycotina</taxon>
        <taxon>Agaricomycetes</taxon>
        <taxon>Sebacinales</taxon>
        <taxon>Serendipitaceae</taxon>
        <taxon>Serendipita</taxon>
    </lineage>
</organism>
<evidence type="ECO:0000256" key="8">
    <source>
        <dbReference type="ARBA" id="ARBA00022824"/>
    </source>
</evidence>
<comment type="subcellular location">
    <subcellularLocation>
        <location evidence="1 12">Endoplasmic reticulum</location>
    </subcellularLocation>
</comment>
<dbReference type="STRING" id="1109443.G4T6J5"/>
<evidence type="ECO:0000256" key="6">
    <source>
        <dbReference type="ARBA" id="ARBA00022676"/>
    </source>
</evidence>
<evidence type="ECO:0000256" key="12">
    <source>
        <dbReference type="RuleBase" id="RU362128"/>
    </source>
</evidence>
<evidence type="ECO:0000313" key="14">
    <source>
        <dbReference type="EMBL" id="CCA66933.1"/>
    </source>
</evidence>
<dbReference type="Proteomes" id="UP000007148">
    <property type="component" value="Unassembled WGS sequence"/>
</dbReference>
<keyword evidence="8 12" id="KW-0256">Endoplasmic reticulum</keyword>
<dbReference type="GO" id="GO:0006488">
    <property type="term" value="P:dolichol-linked oligosaccharide biosynthetic process"/>
    <property type="evidence" value="ECO:0007669"/>
    <property type="project" value="InterPro"/>
</dbReference>
<evidence type="ECO:0000256" key="4">
    <source>
        <dbReference type="ARBA" id="ARBA00012614"/>
    </source>
</evidence>
<protein>
    <recommendedName>
        <fullName evidence="5 12">UDP-N-acetylglucosamine transferase subunit ALG13</fullName>
        <ecNumber evidence="4 12">2.4.1.141</ecNumber>
    </recommendedName>
    <alternativeName>
        <fullName evidence="10 12">Asparagine-linked glycosylation protein 13</fullName>
    </alternativeName>
</protein>
<evidence type="ECO:0000256" key="7">
    <source>
        <dbReference type="ARBA" id="ARBA00022679"/>
    </source>
</evidence>
<keyword evidence="6 12" id="KW-0328">Glycosyltransferase</keyword>
<dbReference type="OrthoDB" id="20273at2759"/>
<evidence type="ECO:0000256" key="2">
    <source>
        <dbReference type="ARBA" id="ARBA00006962"/>
    </source>
</evidence>
<dbReference type="InParanoid" id="G4T6J5"/>
<evidence type="ECO:0000256" key="3">
    <source>
        <dbReference type="ARBA" id="ARBA00011198"/>
    </source>
</evidence>
<proteinExistence type="inferred from homology"/>
<dbReference type="EMBL" id="CAFZ01000007">
    <property type="protein sequence ID" value="CCA66933.1"/>
    <property type="molecule type" value="Genomic_DNA"/>
</dbReference>
<reference evidence="14 15" key="1">
    <citation type="journal article" date="2011" name="PLoS Pathog.">
        <title>Endophytic Life Strategies Decoded by Genome and Transcriptome Analyses of the Mutualistic Root Symbiont Piriformospora indica.</title>
        <authorList>
            <person name="Zuccaro A."/>
            <person name="Lahrmann U."/>
            <person name="Guldener U."/>
            <person name="Langen G."/>
            <person name="Pfiffi S."/>
            <person name="Biedenkopf D."/>
            <person name="Wong P."/>
            <person name="Samans B."/>
            <person name="Grimm C."/>
            <person name="Basiewicz M."/>
            <person name="Murat C."/>
            <person name="Martin F."/>
            <person name="Kogel K.H."/>
        </authorList>
    </citation>
    <scope>NUCLEOTIDE SEQUENCE [LARGE SCALE GENOMIC DNA]</scope>
    <source>
        <strain evidence="14 15">DSM 11827</strain>
    </source>
</reference>
<evidence type="ECO:0000313" key="15">
    <source>
        <dbReference type="Proteomes" id="UP000007148"/>
    </source>
</evidence>
<dbReference type="EC" id="2.4.1.141" evidence="4 12"/>
<dbReference type="AlphaFoldDB" id="G4T6J5"/>
<dbReference type="eggNOG" id="KOG3349">
    <property type="taxonomic scope" value="Eukaryota"/>
</dbReference>
<comment type="similarity">
    <text evidence="2 12">Belongs to the glycosyltransferase 28 family.</text>
</comment>
<keyword evidence="15" id="KW-1185">Reference proteome</keyword>
<evidence type="ECO:0000256" key="11">
    <source>
        <dbReference type="ARBA" id="ARBA00048184"/>
    </source>
</evidence>
<dbReference type="PANTHER" id="PTHR12867">
    <property type="entry name" value="GLYCOSYL TRANSFERASE-RELATED"/>
    <property type="match status" value="1"/>
</dbReference>
<evidence type="ECO:0000256" key="9">
    <source>
        <dbReference type="ARBA" id="ARBA00024804"/>
    </source>
</evidence>
<name>G4T6J5_SERID</name>
<sequence length="178" mass="19541">MSSDSKCVFVTVGSTKFDALVAAVLSNDVFESLKKTGFDRLVIQCGNSKVPLSPRIWNDEILLDTPINGISTSIWRFKKSLKDNYAAADLVIGHAGSGTIIEVLRMGRKLIAVPNETLLHNHQAELAEALDTSGYLIASPVSDLAEAIQQAMSKDFERFPEYDGSKFSRILDEEMGFI</sequence>
<dbReference type="InterPro" id="IPR007235">
    <property type="entry name" value="Glyco_trans_28_C"/>
</dbReference>
<evidence type="ECO:0000256" key="5">
    <source>
        <dbReference type="ARBA" id="ARBA00017468"/>
    </source>
</evidence>
<accession>G4T6J5</accession>
<comment type="subunit">
    <text evidence="3 12">Heterodimer with ALG14 to form a functional enzyme.</text>
</comment>
<dbReference type="Pfam" id="PF04101">
    <property type="entry name" value="Glyco_tran_28_C"/>
    <property type="match status" value="1"/>
</dbReference>
<keyword evidence="7 12" id="KW-0808">Transferase</keyword>
<dbReference type="HOGENOM" id="CLU_085408_2_2_1"/>
<comment type="catalytic activity">
    <reaction evidence="11">
        <text>an N-acetyl-alpha-D-glucosaminyl-diphospho-di-trans,poly-cis-dolichol + UDP-N-acetyl-alpha-D-glucosamine = an N,N'-diacetylchitobiosyl-diphospho-di-trans,poly-cis-dolichol + UDP + H(+)</text>
        <dbReference type="Rhea" id="RHEA:23380"/>
        <dbReference type="Rhea" id="RHEA-COMP:19507"/>
        <dbReference type="Rhea" id="RHEA-COMP:19510"/>
        <dbReference type="ChEBI" id="CHEBI:15378"/>
        <dbReference type="ChEBI" id="CHEBI:57269"/>
        <dbReference type="ChEBI" id="CHEBI:57705"/>
        <dbReference type="ChEBI" id="CHEBI:58223"/>
        <dbReference type="ChEBI" id="CHEBI:58427"/>
        <dbReference type="EC" id="2.4.1.141"/>
    </reaction>
</comment>
<evidence type="ECO:0000256" key="10">
    <source>
        <dbReference type="ARBA" id="ARBA00032061"/>
    </source>
</evidence>
<dbReference type="FunCoup" id="G4T6J5">
    <property type="interactions" value="114"/>
</dbReference>
<dbReference type="PANTHER" id="PTHR12867:SF6">
    <property type="entry name" value="N-ACETYLGLUCOSAMINYLDIPHOSPHODOLICHOL N-ACETYLGLUCOSAMINYLTRANSFERASE"/>
    <property type="match status" value="1"/>
</dbReference>
<comment type="function">
    <text evidence="9 12">Involved in protein N-glycosylation. Essential for the second step of the dolichol-linked oligosaccharide pathway.</text>
</comment>